<dbReference type="AlphaFoldDB" id="A0A558AR44"/>
<comment type="caution">
    <text evidence="1">The sequence shown here is derived from an EMBL/GenBank/DDBJ whole genome shotgun (WGS) entry which is preliminary data.</text>
</comment>
<keyword evidence="2" id="KW-1185">Reference proteome</keyword>
<evidence type="ECO:0000313" key="1">
    <source>
        <dbReference type="EMBL" id="TVT26744.1"/>
    </source>
</evidence>
<dbReference type="RefSeq" id="WP_145290618.1">
    <property type="nucleotide sequence ID" value="NZ_VMSJ01000006.1"/>
</dbReference>
<accession>A0A558AR44</accession>
<dbReference type="OrthoDB" id="2390021at2"/>
<reference evidence="1 2" key="1">
    <citation type="submission" date="2019-07" db="EMBL/GenBank/DDBJ databases">
        <title>Salinicoccus cyprini sp. nov., isolated from gastro-intestinal tract of mirror carp, Cyprinus carpio var. specularis, collected from Gobind Sagar Reservoir, Himachal Pradesh, India.</title>
        <authorList>
            <person name="Talwar C."/>
            <person name="Singh A.K."/>
            <person name="Lal R."/>
            <person name="Negi R.K."/>
        </authorList>
    </citation>
    <scope>NUCLEOTIDE SEQUENCE [LARGE SCALE GENOMIC DNA]</scope>
    <source>
        <strain evidence="1 2">CT19</strain>
    </source>
</reference>
<proteinExistence type="predicted"/>
<sequence>MIFANGDCHITYQQQEPLSPARREDLEQSFKDSSHVYLLDMVATGNTLTFYYSPIRVMEEHNTIEPGDVVIEEVREFLTGMEFSI</sequence>
<gene>
    <name evidence="1" type="ORF">FO441_12095</name>
</gene>
<name>A0A558AR44_9STAP</name>
<dbReference type="Proteomes" id="UP000315103">
    <property type="component" value="Unassembled WGS sequence"/>
</dbReference>
<dbReference type="EMBL" id="VMSJ01000006">
    <property type="protein sequence ID" value="TVT26744.1"/>
    <property type="molecule type" value="Genomic_DNA"/>
</dbReference>
<organism evidence="1 2">
    <name type="scientific">Salinicoccus cyprini</name>
    <dbReference type="NCBI Taxonomy" id="2493691"/>
    <lineage>
        <taxon>Bacteria</taxon>
        <taxon>Bacillati</taxon>
        <taxon>Bacillota</taxon>
        <taxon>Bacilli</taxon>
        <taxon>Bacillales</taxon>
        <taxon>Staphylococcaceae</taxon>
        <taxon>Salinicoccus</taxon>
    </lineage>
</organism>
<evidence type="ECO:0000313" key="2">
    <source>
        <dbReference type="Proteomes" id="UP000315103"/>
    </source>
</evidence>
<protein>
    <submittedName>
        <fullName evidence="1">Uncharacterized protein</fullName>
    </submittedName>
</protein>